<name>A0AAW1TPI2_9CHLO</name>
<dbReference type="SUPFAM" id="SSF50729">
    <property type="entry name" value="PH domain-like"/>
    <property type="match status" value="1"/>
</dbReference>
<dbReference type="SUPFAM" id="SSF81837">
    <property type="entry name" value="BEACH domain"/>
    <property type="match status" value="1"/>
</dbReference>
<dbReference type="InterPro" id="IPR057496">
    <property type="entry name" value="FAN-like_PH"/>
</dbReference>
<evidence type="ECO:0000259" key="2">
    <source>
        <dbReference type="PROSITE" id="PS50197"/>
    </source>
</evidence>
<dbReference type="Pfam" id="PF25400">
    <property type="entry name" value="PH_FAN"/>
    <property type="match status" value="1"/>
</dbReference>
<feature type="region of interest" description="Disordered" evidence="1">
    <location>
        <begin position="716"/>
        <end position="763"/>
    </location>
</feature>
<dbReference type="PROSITE" id="PS50197">
    <property type="entry name" value="BEACH"/>
    <property type="match status" value="1"/>
</dbReference>
<dbReference type="EMBL" id="JALJOV010000001">
    <property type="protein sequence ID" value="KAK9869069.1"/>
    <property type="molecule type" value="Genomic_DNA"/>
</dbReference>
<evidence type="ECO:0000259" key="3">
    <source>
        <dbReference type="PROSITE" id="PS50821"/>
    </source>
</evidence>
<dbReference type="Pfam" id="PF16486">
    <property type="entry name" value="ArgoN"/>
    <property type="match status" value="1"/>
</dbReference>
<dbReference type="PROSITE" id="PS50821">
    <property type="entry name" value="PAZ"/>
    <property type="match status" value="1"/>
</dbReference>
<proteinExistence type="predicted"/>
<feature type="region of interest" description="Disordered" evidence="1">
    <location>
        <begin position="641"/>
        <end position="679"/>
    </location>
</feature>
<evidence type="ECO:0000259" key="4">
    <source>
        <dbReference type="PROSITE" id="PS51783"/>
    </source>
</evidence>
<dbReference type="InterPro" id="IPR036372">
    <property type="entry name" value="BEACH_dom_sf"/>
</dbReference>
<feature type="compositionally biased region" description="Low complexity" evidence="1">
    <location>
        <begin position="590"/>
        <end position="600"/>
    </location>
</feature>
<accession>A0AAW1TPI2</accession>
<feature type="region of interest" description="Disordered" evidence="1">
    <location>
        <begin position="816"/>
        <end position="877"/>
    </location>
</feature>
<dbReference type="SUPFAM" id="SSF101690">
    <property type="entry name" value="PAZ domain"/>
    <property type="match status" value="1"/>
</dbReference>
<dbReference type="Pfam" id="PF08699">
    <property type="entry name" value="ArgoL1"/>
    <property type="match status" value="1"/>
</dbReference>
<evidence type="ECO:0000256" key="1">
    <source>
        <dbReference type="SAM" id="MobiDB-lite"/>
    </source>
</evidence>
<feature type="compositionally biased region" description="Polar residues" evidence="1">
    <location>
        <begin position="720"/>
        <end position="734"/>
    </location>
</feature>
<feature type="domain" description="BEACH-type PH" evidence="4">
    <location>
        <begin position="167"/>
        <end position="276"/>
    </location>
</feature>
<dbReference type="SMART" id="SM01026">
    <property type="entry name" value="Beach"/>
    <property type="match status" value="1"/>
</dbReference>
<dbReference type="InterPro" id="IPR003100">
    <property type="entry name" value="PAZ_dom"/>
</dbReference>
<feature type="compositionally biased region" description="Basic and acidic residues" evidence="1">
    <location>
        <begin position="841"/>
        <end position="853"/>
    </location>
</feature>
<dbReference type="InterPro" id="IPR050865">
    <property type="entry name" value="BEACH_Domain"/>
</dbReference>
<feature type="compositionally biased region" description="Polar residues" evidence="1">
    <location>
        <begin position="665"/>
        <end position="675"/>
    </location>
</feature>
<feature type="domain" description="PAZ" evidence="3">
    <location>
        <begin position="1144"/>
        <end position="1258"/>
    </location>
</feature>
<dbReference type="Gene3D" id="1.10.1540.10">
    <property type="entry name" value="BEACH domain"/>
    <property type="match status" value="1"/>
</dbReference>
<organism evidence="5 6">
    <name type="scientific">Apatococcus fuscideae</name>
    <dbReference type="NCBI Taxonomy" id="2026836"/>
    <lineage>
        <taxon>Eukaryota</taxon>
        <taxon>Viridiplantae</taxon>
        <taxon>Chlorophyta</taxon>
        <taxon>core chlorophytes</taxon>
        <taxon>Trebouxiophyceae</taxon>
        <taxon>Chlorellales</taxon>
        <taxon>Chlorellaceae</taxon>
        <taxon>Apatococcus</taxon>
    </lineage>
</organism>
<dbReference type="Gene3D" id="2.170.260.10">
    <property type="entry name" value="paz domain"/>
    <property type="match status" value="1"/>
</dbReference>
<dbReference type="SMART" id="SM01163">
    <property type="entry name" value="DUF1785"/>
    <property type="match status" value="1"/>
</dbReference>
<dbReference type="Pfam" id="PF02170">
    <property type="entry name" value="PAZ"/>
    <property type="match status" value="1"/>
</dbReference>
<evidence type="ECO:0000313" key="6">
    <source>
        <dbReference type="Proteomes" id="UP001485043"/>
    </source>
</evidence>
<keyword evidence="6" id="KW-1185">Reference proteome</keyword>
<dbReference type="PANTHER" id="PTHR13743:SF123">
    <property type="entry name" value="PROTEIN FAN"/>
    <property type="match status" value="1"/>
</dbReference>
<dbReference type="Pfam" id="PF02138">
    <property type="entry name" value="Beach"/>
    <property type="match status" value="1"/>
</dbReference>
<reference evidence="5 6" key="1">
    <citation type="journal article" date="2024" name="Nat. Commun.">
        <title>Phylogenomics reveals the evolutionary origins of lichenization in chlorophyte algae.</title>
        <authorList>
            <person name="Puginier C."/>
            <person name="Libourel C."/>
            <person name="Otte J."/>
            <person name="Skaloud P."/>
            <person name="Haon M."/>
            <person name="Grisel S."/>
            <person name="Petersen M."/>
            <person name="Berrin J.G."/>
            <person name="Delaux P.M."/>
            <person name="Dal Grande F."/>
            <person name="Keller J."/>
        </authorList>
    </citation>
    <scope>NUCLEOTIDE SEQUENCE [LARGE SCALE GENOMIC DNA]</scope>
    <source>
        <strain evidence="5 6">SAG 2523</strain>
    </source>
</reference>
<dbReference type="InterPro" id="IPR036085">
    <property type="entry name" value="PAZ_dom_sf"/>
</dbReference>
<feature type="compositionally biased region" description="Gly residues" evidence="1">
    <location>
        <begin position="854"/>
        <end position="870"/>
    </location>
</feature>
<dbReference type="GO" id="GO:0003723">
    <property type="term" value="F:RNA binding"/>
    <property type="evidence" value="ECO:0007669"/>
    <property type="project" value="InterPro"/>
</dbReference>
<comment type="caution">
    <text evidence="5">The sequence shown here is derived from an EMBL/GenBank/DDBJ whole genome shotgun (WGS) entry which is preliminary data.</text>
</comment>
<dbReference type="PANTHER" id="PTHR13743">
    <property type="entry name" value="BEIGE/BEACH-RELATED"/>
    <property type="match status" value="1"/>
</dbReference>
<dbReference type="InterPro" id="IPR023362">
    <property type="entry name" value="PH-BEACH_dom"/>
</dbReference>
<gene>
    <name evidence="5" type="ORF">WJX84_001880</name>
</gene>
<sequence>MWGTRSARFSLLLLEEGEQYLNDWTASASWPQGFLKATTSVAEPGRLRLCSKSIFFEPDQIKLPIVRIPFTHVQELEFTDQKCFRIVSTMLSTMRPNNLDVPYGYHKGQPVLWKFSLPYAPLEDFMLQAQRQLALSHLPRAEREDLLQAEKFTQADATGFDTSRLVDFSEEITCDSAAVLLSPLTTSPGRLIVTPQRLYFQPKHDITGQMPCHSHPLPLIAALARRRAILRPTGLEIFFVDPNTSGAVEGPFWEVPSAFFAFASQAARDQVLDVLKQQPVLASGVPGGPQAAQACPYILEPKTDWLPRVMSAWQAGRISNFAYLLYLNFAAGRSLNDLAQWPVFPWVLCDYRRSQLDLSDPTMFRDLSKPIGALNPKRLAMLTQRFQEMPSDPGCDPPFMYGTHYSCPGYVMFWMVRAAPGHLLRLQTGRFDSPDRMFCDLAEAWDSVMSNPTDVKELIPEFFLNDTRFLQNLDALPLGTRQNGRPVGDVKLPAWARSPSDFLSKHKAALESLHVSARLHEWIDLIFGCKQKGPAAVEAGNVFRHLTYEGAVDVNSIADALERQAIEAQINEFGQCPAQLFQMPHPRSQAASPSAGSPSGIPEQDAHQTLSSAFINTILAAADTMPEPASQPRVPAALPIPVQETSDPAPQPPTRDAVSGALSPERSSGSWTSKVDSARRWSGQLGGQLGTFMDGIAQKGQQAGMSRDVLKGMFKRPAAQQPSQASSRLSQQPAQAEKPSHPTRRPASRRPPTTVSERTHGVPADRGICNRVQRPEVEALAGAARRAEAVDLGVVVLLMEAAWEGAGSAAAEDLAGNRSPWAGTHPSFWGRDGGRAGGGRGGERGRFAGRGDRGGFGGGRGGPGPGGGRGPQLNPQNRTAQLGTAAQPGQVVSLPPTNAARTKVTQDVATYPPSAQAIARAPRPKRPSFGRAGTAIKVTANHFQVSCRLMEAYHYDVAITQSRRDGAPAASDAKPLPARVCRLVMSALADQQQRQKLWRASDAWAFDGRKNIYTPKRWLPQDQEFQVDMQEPDAARARTFHIRIKYAAAVNPRELVQFAEGRAGGAEIPQDAVQALDVAFNNGINLRPDCLSVASAFFFENCTKLSLDNVAEAWLGFRQSLRPCQGGLSLNVDIAATAFLKPSHALDYLRDVVGISGFDRELTPMANRKASRALRGIKVITTIPGSGVKRGYRATGLTEQPASEAMFMNEQEKREMSVAEYFQQQYQARLNYPHLPCITAGSRAAPNAVPPAAGPDSPSLRDAIEPVPEVNARILPPPQLVYNKQQRPLAVGTTVGAPRILKALRCS</sequence>
<dbReference type="CDD" id="cd02846">
    <property type="entry name" value="PAZ_argonaute_like"/>
    <property type="match status" value="1"/>
</dbReference>
<feature type="region of interest" description="Disordered" evidence="1">
    <location>
        <begin position="584"/>
        <end position="604"/>
    </location>
</feature>
<dbReference type="PROSITE" id="PS51783">
    <property type="entry name" value="PH_BEACH"/>
    <property type="match status" value="1"/>
</dbReference>
<dbReference type="InterPro" id="IPR014811">
    <property type="entry name" value="ArgoL1"/>
</dbReference>
<evidence type="ECO:0000313" key="5">
    <source>
        <dbReference type="EMBL" id="KAK9869069.1"/>
    </source>
</evidence>
<dbReference type="CDD" id="cd06071">
    <property type="entry name" value="Beach"/>
    <property type="match status" value="1"/>
</dbReference>
<dbReference type="InterPro" id="IPR000409">
    <property type="entry name" value="BEACH_dom"/>
</dbReference>
<protein>
    <submittedName>
        <fullName evidence="5">Uncharacterized protein</fullName>
    </submittedName>
</protein>
<dbReference type="InterPro" id="IPR032474">
    <property type="entry name" value="Argonaute_N"/>
</dbReference>
<feature type="domain" description="BEACH" evidence="2">
    <location>
        <begin position="298"/>
        <end position="588"/>
    </location>
</feature>
<dbReference type="Proteomes" id="UP001485043">
    <property type="component" value="Unassembled WGS sequence"/>
</dbReference>